<dbReference type="InterPro" id="IPR029206">
    <property type="entry name" value="DUF4532"/>
</dbReference>
<keyword evidence="2" id="KW-1185">Reference proteome</keyword>
<dbReference type="Pfam" id="PF15046">
    <property type="entry name" value="DUF4532"/>
    <property type="match status" value="1"/>
</dbReference>
<name>A0A8J1TZU1_OWEFU</name>
<dbReference type="PANTHER" id="PTHR35156">
    <property type="entry name" value="TESTIS-EXPRESSED PROTEIN 52"/>
    <property type="match status" value="1"/>
</dbReference>
<accession>A0A8J1TZU1</accession>
<dbReference type="PANTHER" id="PTHR35156:SF1">
    <property type="entry name" value="TESTIS-EXPRESSED PROTEIN 52"/>
    <property type="match status" value="1"/>
</dbReference>
<evidence type="ECO:0000313" key="2">
    <source>
        <dbReference type="Proteomes" id="UP000749559"/>
    </source>
</evidence>
<sequence length="286" mass="33293">MTTEVIMPTIKERETLMKEDDPNLSGFHTRPAQKLVKKHLPKTMVNIECSHLLRNDREETTHGNSALEYRLWLEAGKHKPPFPNRPDPQYNSNVWRNFRKHYGFKTNTDGQNISEMIGSMYPINIPAPSKVGKYTFGKFLTETPSLIADERSRKLAIKRTNCDVTEFKRLRLRSESRNPPMDQTGNILPPTNYKKYDTSFTPPPDITIPPPKDYSNTRLDIFGRRTPVKTRSLLWSLHYDANNPKYDEVIEDIRRRKSLPKQHPPAITDKHQIMRTLKDIDTGLKK</sequence>
<organism evidence="1 2">
    <name type="scientific">Owenia fusiformis</name>
    <name type="common">Polychaete worm</name>
    <dbReference type="NCBI Taxonomy" id="6347"/>
    <lineage>
        <taxon>Eukaryota</taxon>
        <taxon>Metazoa</taxon>
        <taxon>Spiralia</taxon>
        <taxon>Lophotrochozoa</taxon>
        <taxon>Annelida</taxon>
        <taxon>Polychaeta</taxon>
        <taxon>Sedentaria</taxon>
        <taxon>Canalipalpata</taxon>
        <taxon>Sabellida</taxon>
        <taxon>Oweniida</taxon>
        <taxon>Oweniidae</taxon>
        <taxon>Owenia</taxon>
    </lineage>
</organism>
<dbReference type="EMBL" id="CAIIXF020000006">
    <property type="protein sequence ID" value="CAH1787017.1"/>
    <property type="molecule type" value="Genomic_DNA"/>
</dbReference>
<evidence type="ECO:0000313" key="1">
    <source>
        <dbReference type="EMBL" id="CAH1787017.1"/>
    </source>
</evidence>
<reference evidence="1" key="1">
    <citation type="submission" date="2022-03" db="EMBL/GenBank/DDBJ databases">
        <authorList>
            <person name="Martin C."/>
        </authorList>
    </citation>
    <scope>NUCLEOTIDE SEQUENCE</scope>
</reference>
<dbReference type="OrthoDB" id="10017413at2759"/>
<gene>
    <name evidence="1" type="ORF">OFUS_LOCUS12803</name>
</gene>
<dbReference type="AlphaFoldDB" id="A0A8J1TZU1"/>
<comment type="caution">
    <text evidence="1">The sequence shown here is derived from an EMBL/GenBank/DDBJ whole genome shotgun (WGS) entry which is preliminary data.</text>
</comment>
<protein>
    <submittedName>
        <fullName evidence="1">Uncharacterized protein</fullName>
    </submittedName>
</protein>
<proteinExistence type="predicted"/>
<dbReference type="Proteomes" id="UP000749559">
    <property type="component" value="Unassembled WGS sequence"/>
</dbReference>